<dbReference type="HOGENOM" id="CLU_1052350_0_0_9"/>
<comment type="caution">
    <text evidence="3">The sequence shown here is derived from an EMBL/GenBank/DDBJ whole genome shotgun (WGS) entry which is preliminary data.</text>
</comment>
<dbReference type="STRING" id="592026.GCWU0000282_001679"/>
<evidence type="ECO:0008006" key="5">
    <source>
        <dbReference type="Google" id="ProtNLM"/>
    </source>
</evidence>
<accession>V2XKV7</accession>
<reference evidence="3 4" key="1">
    <citation type="submission" date="2013-06" db="EMBL/GenBank/DDBJ databases">
        <authorList>
            <person name="Weinstock G."/>
            <person name="Sodergren E."/>
            <person name="Clifton S."/>
            <person name="Fulton L."/>
            <person name="Fulton B."/>
            <person name="Courtney L."/>
            <person name="Fronick C."/>
            <person name="Harrison M."/>
            <person name="Strong C."/>
            <person name="Farmer C."/>
            <person name="Delahaunty K."/>
            <person name="Markovic C."/>
            <person name="Hall O."/>
            <person name="Minx P."/>
            <person name="Tomlinson C."/>
            <person name="Mitreva M."/>
            <person name="Nelson J."/>
            <person name="Hou S."/>
            <person name="Wollam A."/>
            <person name="Pepin K.H."/>
            <person name="Johnson M."/>
            <person name="Bhonagiri V."/>
            <person name="Nash W.E."/>
            <person name="Warren W."/>
            <person name="Chinwalla A."/>
            <person name="Mardis E.R."/>
            <person name="Wilson R.K."/>
        </authorList>
    </citation>
    <scope>NUCLEOTIDE SEQUENCE [LARGE SCALE GENOMIC DNA]</scope>
    <source>
        <strain evidence="3 4">ATCC 51271</strain>
    </source>
</reference>
<dbReference type="RefSeq" id="WP_023354551.1">
    <property type="nucleotide sequence ID" value="NZ_KI535368.1"/>
</dbReference>
<protein>
    <recommendedName>
        <fullName evidence="5">Magnesium transporter MgtE intracellular domain-containing protein</fullName>
    </recommendedName>
</protein>
<keyword evidence="2" id="KW-1133">Transmembrane helix</keyword>
<keyword evidence="2" id="KW-0812">Transmembrane</keyword>
<name>V2XKV7_9FIRM</name>
<dbReference type="EMBL" id="ACIL03000013">
    <property type="protein sequence ID" value="ESL02809.1"/>
    <property type="molecule type" value="Genomic_DNA"/>
</dbReference>
<organism evidence="3 4">
    <name type="scientific">Catonella morbi ATCC 51271</name>
    <dbReference type="NCBI Taxonomy" id="592026"/>
    <lineage>
        <taxon>Bacteria</taxon>
        <taxon>Bacillati</taxon>
        <taxon>Bacillota</taxon>
        <taxon>Clostridia</taxon>
        <taxon>Lachnospirales</taxon>
        <taxon>Lachnospiraceae</taxon>
        <taxon>Catonella</taxon>
    </lineage>
</organism>
<dbReference type="AlphaFoldDB" id="V2XKV7"/>
<evidence type="ECO:0000313" key="4">
    <source>
        <dbReference type="Proteomes" id="UP000018227"/>
    </source>
</evidence>
<feature type="transmembrane region" description="Helical" evidence="2">
    <location>
        <begin position="36"/>
        <end position="61"/>
    </location>
</feature>
<dbReference type="Gene3D" id="1.25.60.10">
    <property type="entry name" value="MgtE N-terminal domain-like"/>
    <property type="match status" value="1"/>
</dbReference>
<keyword evidence="4" id="KW-1185">Reference proteome</keyword>
<keyword evidence="2" id="KW-0472">Membrane</keyword>
<feature type="compositionally biased region" description="Acidic residues" evidence="1">
    <location>
        <begin position="1"/>
        <end position="14"/>
    </location>
</feature>
<gene>
    <name evidence="3" type="ORF">GCWU0000282_001679</name>
</gene>
<feature type="region of interest" description="Disordered" evidence="1">
    <location>
        <begin position="1"/>
        <end position="29"/>
    </location>
</feature>
<evidence type="ECO:0000256" key="1">
    <source>
        <dbReference type="SAM" id="MobiDB-lite"/>
    </source>
</evidence>
<dbReference type="InterPro" id="IPR038076">
    <property type="entry name" value="MgtE_N_sf"/>
</dbReference>
<dbReference type="eggNOG" id="ENOG502Z7M1">
    <property type="taxonomic scope" value="Bacteria"/>
</dbReference>
<dbReference type="OrthoDB" id="1766808at2"/>
<proteinExistence type="predicted"/>
<dbReference type="SUPFAM" id="SSF158791">
    <property type="entry name" value="MgtE N-terminal domain-like"/>
    <property type="match status" value="1"/>
</dbReference>
<dbReference type="Proteomes" id="UP000018227">
    <property type="component" value="Unassembled WGS sequence"/>
</dbReference>
<evidence type="ECO:0000256" key="2">
    <source>
        <dbReference type="SAM" id="Phobius"/>
    </source>
</evidence>
<evidence type="ECO:0000313" key="3">
    <source>
        <dbReference type="EMBL" id="ESL02809.1"/>
    </source>
</evidence>
<sequence length="272" mass="30733">MADMDDLDNIEEAGETGQPEGKKDKKNKKSEGKEGIFSRILTFIIVLFIVAIWLAIFAFLIKYDVGGFGSTVLRPILKDIPGVNEILPDIPDEQAAEENNYPYKNLPDAMERIKELEAQVAAANGSRRGDANYLAQLEAEVARLKTFEENQLQFQTEKDKFDKEVVFNDKAPDIEEYKKYYESISPDNAAEIYRQVVEQQENEKKLVEQAEMYKSMKPEEAAKILNGMGGDLDLVSNILLHMKTREAGAILAKMDSNMAAKVTKKISIMQRK</sequence>